<dbReference type="Proteomes" id="UP000176662">
    <property type="component" value="Unassembled WGS sequence"/>
</dbReference>
<sequence>MKKTTLAILFSIIVFMPVLPVFGQTESKPTLYFFGSPTCPHCIAEKAFLDGLELKCTNVEIVRYDFAENLELAKEFYQKYNVSTQEQGFVPLTFIEDRYFIGFNEKIGQSIENYITELTEGKDIPEQCPATTSANIIEIPLFGKIDIGNFSLPALAVILGTLDGFNVCSLGALVLILGLTLALKSKKKILIFGGIYILTTIIIYGLLIFLWNRLFVFVAPHIKQMEILIGLLAFAGAVYFLKEFFKTRKKGAACQFGGISDKFSKMVQGIFESKTSVLALGGAVLLFSAIVTIVEFPCSAVLPAVFSGMLAEANLPLYLALLYIGVYILFYMLDEIAVFLIAVFTMKIWILSPRFIVVLNLFASILLFLLAFYYFAAIL</sequence>
<dbReference type="AlphaFoldDB" id="A0A1G2E0H5"/>
<dbReference type="InterPro" id="IPR036249">
    <property type="entry name" value="Thioredoxin-like_sf"/>
</dbReference>
<dbReference type="PROSITE" id="PS51354">
    <property type="entry name" value="GLUTAREDOXIN_2"/>
    <property type="match status" value="1"/>
</dbReference>
<feature type="transmembrane region" description="Helical" evidence="1">
    <location>
        <begin position="222"/>
        <end position="241"/>
    </location>
</feature>
<organism evidence="2 3">
    <name type="scientific">Candidatus Nealsonbacteria bacterium RBG_13_38_11</name>
    <dbReference type="NCBI Taxonomy" id="1801662"/>
    <lineage>
        <taxon>Bacteria</taxon>
        <taxon>Candidatus Nealsoniibacteriota</taxon>
    </lineage>
</organism>
<feature type="transmembrane region" description="Helical" evidence="1">
    <location>
        <begin position="275"/>
        <end position="297"/>
    </location>
</feature>
<keyword evidence="1" id="KW-1133">Transmembrane helix</keyword>
<feature type="transmembrane region" description="Helical" evidence="1">
    <location>
        <begin position="154"/>
        <end position="177"/>
    </location>
</feature>
<keyword evidence="1" id="KW-0472">Membrane</keyword>
<evidence type="ECO:0000313" key="3">
    <source>
        <dbReference type="Proteomes" id="UP000176662"/>
    </source>
</evidence>
<evidence type="ECO:0000256" key="1">
    <source>
        <dbReference type="SAM" id="Phobius"/>
    </source>
</evidence>
<dbReference type="SUPFAM" id="SSF52833">
    <property type="entry name" value="Thioredoxin-like"/>
    <property type="match status" value="1"/>
</dbReference>
<gene>
    <name evidence="2" type="ORF">A2Z68_01210</name>
</gene>
<protein>
    <submittedName>
        <fullName evidence="2">Uncharacterized protein</fullName>
    </submittedName>
</protein>
<accession>A0A1G2E0H5</accession>
<feature type="transmembrane region" description="Helical" evidence="1">
    <location>
        <begin position="355"/>
        <end position="376"/>
    </location>
</feature>
<dbReference type="CDD" id="cd02947">
    <property type="entry name" value="TRX_family"/>
    <property type="match status" value="1"/>
</dbReference>
<evidence type="ECO:0000313" key="2">
    <source>
        <dbReference type="EMBL" id="OGZ18658.1"/>
    </source>
</evidence>
<name>A0A1G2E0H5_9BACT</name>
<feature type="transmembrane region" description="Helical" evidence="1">
    <location>
        <begin position="189"/>
        <end position="210"/>
    </location>
</feature>
<reference evidence="2 3" key="1">
    <citation type="journal article" date="2016" name="Nat. Commun.">
        <title>Thousands of microbial genomes shed light on interconnected biogeochemical processes in an aquifer system.</title>
        <authorList>
            <person name="Anantharaman K."/>
            <person name="Brown C.T."/>
            <person name="Hug L.A."/>
            <person name="Sharon I."/>
            <person name="Castelle C.J."/>
            <person name="Probst A.J."/>
            <person name="Thomas B.C."/>
            <person name="Singh A."/>
            <person name="Wilkins M.J."/>
            <person name="Karaoz U."/>
            <person name="Brodie E.L."/>
            <person name="Williams K.H."/>
            <person name="Hubbard S.S."/>
            <person name="Banfield J.F."/>
        </authorList>
    </citation>
    <scope>NUCLEOTIDE SEQUENCE [LARGE SCALE GENOMIC DNA]</scope>
</reference>
<keyword evidence="1" id="KW-0812">Transmembrane</keyword>
<feature type="transmembrane region" description="Helical" evidence="1">
    <location>
        <begin position="317"/>
        <end position="343"/>
    </location>
</feature>
<dbReference type="Gene3D" id="3.40.30.10">
    <property type="entry name" value="Glutaredoxin"/>
    <property type="match status" value="1"/>
</dbReference>
<dbReference type="EMBL" id="MHLX01000025">
    <property type="protein sequence ID" value="OGZ18658.1"/>
    <property type="molecule type" value="Genomic_DNA"/>
</dbReference>
<proteinExistence type="predicted"/>
<comment type="caution">
    <text evidence="2">The sequence shown here is derived from an EMBL/GenBank/DDBJ whole genome shotgun (WGS) entry which is preliminary data.</text>
</comment>